<dbReference type="EMBL" id="AJSR01000346">
    <property type="protein sequence ID" value="EKM33304.1"/>
    <property type="molecule type" value="Genomic_DNA"/>
</dbReference>
<dbReference type="Proteomes" id="UP000008367">
    <property type="component" value="Unassembled WGS sequence"/>
</dbReference>
<organism evidence="1 2">
    <name type="scientific">Vibrio harveyi</name>
    <name type="common">Beneckea harveyi</name>
    <dbReference type="NCBI Taxonomy" id="669"/>
    <lineage>
        <taxon>Bacteria</taxon>
        <taxon>Pseudomonadati</taxon>
        <taxon>Pseudomonadota</taxon>
        <taxon>Gammaproteobacteria</taxon>
        <taxon>Vibrionales</taxon>
        <taxon>Vibrionaceae</taxon>
        <taxon>Vibrio</taxon>
    </lineage>
</organism>
<comment type="caution">
    <text evidence="1">The sequence shown here is derived from an EMBL/GenBank/DDBJ whole genome shotgun (WGS) entry which is preliminary data.</text>
</comment>
<protein>
    <submittedName>
        <fullName evidence="1">Uncharacterized protein</fullName>
    </submittedName>
</protein>
<gene>
    <name evidence="1" type="ORF">VCHENC02_1221</name>
</gene>
<dbReference type="AlphaFoldDB" id="A0A454D3S6"/>
<sequence>MLGMAVSMSLDDTNVRMKMHFIVIDIKIANAHMSNFVE</sequence>
<reference evidence="1 2" key="1">
    <citation type="submission" date="2012-10" db="EMBL/GenBank/DDBJ databases">
        <title>Genome sequence of Vibrio Cholerae HENC-02.</title>
        <authorList>
            <person name="Eppinger M."/>
            <person name="Hasan N.A."/>
            <person name="Sengamalay N."/>
            <person name="Hine E."/>
            <person name="Su Q."/>
            <person name="Daugherty S.C."/>
            <person name="Young S."/>
            <person name="Sadzewicz L."/>
            <person name="Tallon L."/>
            <person name="Cebula T.A."/>
            <person name="Ravel J."/>
            <person name="Colwell R.R."/>
        </authorList>
    </citation>
    <scope>NUCLEOTIDE SEQUENCE [LARGE SCALE GENOMIC DNA]</scope>
    <source>
        <strain evidence="1 2">HENC-02</strain>
    </source>
</reference>
<evidence type="ECO:0000313" key="2">
    <source>
        <dbReference type="Proteomes" id="UP000008367"/>
    </source>
</evidence>
<name>A0A454D3S6_VIBHA</name>
<evidence type="ECO:0000313" key="1">
    <source>
        <dbReference type="EMBL" id="EKM33304.1"/>
    </source>
</evidence>
<proteinExistence type="predicted"/>
<accession>A0A454D3S6</accession>